<dbReference type="GeneID" id="31890543"/>
<evidence type="ECO:0000313" key="5">
    <source>
        <dbReference type="Proteomes" id="UP000046373"/>
    </source>
</evidence>
<evidence type="ECO:0000259" key="3">
    <source>
        <dbReference type="PROSITE" id="PS50977"/>
    </source>
</evidence>
<dbReference type="Pfam" id="PF00440">
    <property type="entry name" value="TetR_N"/>
    <property type="match status" value="1"/>
</dbReference>
<dbReference type="GO" id="GO:0003677">
    <property type="term" value="F:DNA binding"/>
    <property type="evidence" value="ECO:0007669"/>
    <property type="project" value="UniProtKB-UniRule"/>
</dbReference>
<evidence type="ECO:0000313" key="4">
    <source>
        <dbReference type="EMBL" id="CDX35953.1"/>
    </source>
</evidence>
<organism evidence="4 5">
    <name type="scientific">Mesorhizobium plurifarium</name>
    <dbReference type="NCBI Taxonomy" id="69974"/>
    <lineage>
        <taxon>Bacteria</taxon>
        <taxon>Pseudomonadati</taxon>
        <taxon>Pseudomonadota</taxon>
        <taxon>Alphaproteobacteria</taxon>
        <taxon>Hyphomicrobiales</taxon>
        <taxon>Phyllobacteriaceae</taxon>
        <taxon>Mesorhizobium</taxon>
    </lineage>
</organism>
<dbReference type="Proteomes" id="UP000046373">
    <property type="component" value="Unassembled WGS sequence"/>
</dbReference>
<name>A0A090F2Q9_MESPL</name>
<gene>
    <name evidence="4" type="ORF">MPLDJ20_20380</name>
</gene>
<dbReference type="InterPro" id="IPR009057">
    <property type="entry name" value="Homeodomain-like_sf"/>
</dbReference>
<dbReference type="EMBL" id="CCNB01000012">
    <property type="protein sequence ID" value="CDX35953.1"/>
    <property type="molecule type" value="Genomic_DNA"/>
</dbReference>
<dbReference type="AlphaFoldDB" id="A0A090F2Q9"/>
<reference evidence="4 5" key="1">
    <citation type="submission" date="2014-08" db="EMBL/GenBank/DDBJ databases">
        <authorList>
            <person name="Moulin Lionel"/>
        </authorList>
    </citation>
    <scope>NUCLEOTIDE SEQUENCE [LARGE SCALE GENOMIC DNA]</scope>
</reference>
<feature type="domain" description="HTH tetR-type" evidence="3">
    <location>
        <begin position="21"/>
        <end position="81"/>
    </location>
</feature>
<sequence>MFSDSSDDEVVRRPGLIGNTKVTREDWMNLALETLISEGVEAVRVLALGQKLNVSRSSFYWYFKSRQDLLDQLLDYWRNNNTRFIVEQAGRPAASITQAVLNVFECWLDEKLFNPRLDFAVRAWSRQSAKVHRIVNEEDDTRVDAVRAMFSRHGYADTEAFVRARVLYFTQIGYYSLEIVEPVSNRLFLTPAYLLTHTGKEPRAGEVEAFAEKMLLKNPG</sequence>
<keyword evidence="1 2" id="KW-0238">DNA-binding</keyword>
<evidence type="ECO:0000256" key="1">
    <source>
        <dbReference type="ARBA" id="ARBA00023125"/>
    </source>
</evidence>
<dbReference type="Gene3D" id="1.10.357.10">
    <property type="entry name" value="Tetracycline Repressor, domain 2"/>
    <property type="match status" value="1"/>
</dbReference>
<feature type="DNA-binding region" description="H-T-H motif" evidence="2">
    <location>
        <begin position="44"/>
        <end position="63"/>
    </location>
</feature>
<protein>
    <recommendedName>
        <fullName evidence="3">HTH tetR-type domain-containing protein</fullName>
    </recommendedName>
</protein>
<dbReference type="InterPro" id="IPR001647">
    <property type="entry name" value="HTH_TetR"/>
</dbReference>
<accession>A0A090F2Q9</accession>
<dbReference type="PROSITE" id="PS50977">
    <property type="entry name" value="HTH_TETR_2"/>
    <property type="match status" value="1"/>
</dbReference>
<dbReference type="SUPFAM" id="SSF46689">
    <property type="entry name" value="Homeodomain-like"/>
    <property type="match status" value="1"/>
</dbReference>
<proteinExistence type="predicted"/>
<evidence type="ECO:0000256" key="2">
    <source>
        <dbReference type="PROSITE-ProRule" id="PRU00335"/>
    </source>
</evidence>